<dbReference type="Pfam" id="PF00361">
    <property type="entry name" value="Proton_antipo_M"/>
    <property type="match status" value="1"/>
</dbReference>
<evidence type="ECO:0000256" key="4">
    <source>
        <dbReference type="ARBA" id="ARBA00022692"/>
    </source>
</evidence>
<evidence type="ECO:0000313" key="11">
    <source>
        <dbReference type="Proteomes" id="UP000244956"/>
    </source>
</evidence>
<feature type="transmembrane region" description="Helical" evidence="8">
    <location>
        <begin position="38"/>
        <end position="56"/>
    </location>
</feature>
<feature type="transmembrane region" description="Helical" evidence="8">
    <location>
        <begin position="284"/>
        <end position="305"/>
    </location>
</feature>
<accession>A0A2U2B955</accession>
<dbReference type="PANTHER" id="PTHR42703:SF1">
    <property type="entry name" value="NA(+)_H(+) ANTIPORTER SUBUNIT D1"/>
    <property type="match status" value="1"/>
</dbReference>
<dbReference type="InterPro" id="IPR001750">
    <property type="entry name" value="ND/Mrp_TM"/>
</dbReference>
<feature type="transmembrane region" description="Helical" evidence="8">
    <location>
        <begin position="108"/>
        <end position="135"/>
    </location>
</feature>
<dbReference type="AlphaFoldDB" id="A0A2U2B955"/>
<evidence type="ECO:0000259" key="9">
    <source>
        <dbReference type="Pfam" id="PF00361"/>
    </source>
</evidence>
<evidence type="ECO:0000256" key="5">
    <source>
        <dbReference type="ARBA" id="ARBA00022989"/>
    </source>
</evidence>
<sequence length="586" mass="63024">MIWFLTIVLPLLAAFFAVFLPAGRRGSGFILAGAALPALWLGLVEVSGVTAPWFLMESHFSLDTPRRIILLLTAILWATAGLFSGSYLKDDARRGEFSFYFGLTMAGNFGLLISADVASFYTFFALMTFASYGLVIHSRTPSARRAANIYLVMAIIGELFLITALYLAVESAGSMLLADIPPALAESPDGPFIFLLGLIGFGVKVGAIPLYFWLPLAHPAAPAPASAVLSGAMIKAGLVGWMHLAPVGLVEWTFLSLLMVSLGFTAVFGAAIYGLTQVDPKANLAYSSISQMGVMTVLLGIGLYGDIPPELLLPAIALYAFNHGTAKALLFMGTALPAKVGGAWRILMWVGLGLGVLSIAGGPLTGGLWTKSLVKTFLGETSLPGAQTFMLLLKLSAVTTALLLSRFLHLLYRIKAPSGNVAPAFFLPWVLLLLAGGWWTMSPGLLPGELLSHISGAKGIMDFFMNLQKNWTAFWTISIGVIIMAFTLKFTHLNVWPTKKPSLPPGDFIHLILFAGAAVAKPLRKGISLLESGIQSIPGPEKIFYIISDSKRTSRISSAAEALLRRWEFVGIGFFIFFLILFLVLR</sequence>
<keyword evidence="11" id="KW-1185">Reference proteome</keyword>
<proteinExistence type="inferred from homology"/>
<feature type="transmembrane region" description="Helical" evidence="8">
    <location>
        <begin position="421"/>
        <end position="441"/>
    </location>
</feature>
<dbReference type="GO" id="GO:0042773">
    <property type="term" value="P:ATP synthesis coupled electron transport"/>
    <property type="evidence" value="ECO:0007669"/>
    <property type="project" value="InterPro"/>
</dbReference>
<dbReference type="PRINTS" id="PR01437">
    <property type="entry name" value="NUOXDRDTASE4"/>
</dbReference>
<comment type="caution">
    <text evidence="10">The sequence shown here is derived from an EMBL/GenBank/DDBJ whole genome shotgun (WGS) entry which is preliminary data.</text>
</comment>
<evidence type="ECO:0000313" key="10">
    <source>
        <dbReference type="EMBL" id="PWD99582.1"/>
    </source>
</evidence>
<keyword evidence="10" id="KW-0830">Ubiquinone</keyword>
<dbReference type="EMBL" id="QEWP01000006">
    <property type="protein sequence ID" value="PWD99582.1"/>
    <property type="molecule type" value="Genomic_DNA"/>
</dbReference>
<feature type="transmembrane region" description="Helical" evidence="8">
    <location>
        <begin position="68"/>
        <end position="88"/>
    </location>
</feature>
<evidence type="ECO:0000256" key="2">
    <source>
        <dbReference type="ARBA" id="ARBA00005346"/>
    </source>
</evidence>
<feature type="transmembrane region" description="Helical" evidence="8">
    <location>
        <begin position="252"/>
        <end position="272"/>
    </location>
</feature>
<dbReference type="Proteomes" id="UP000244956">
    <property type="component" value="Unassembled WGS sequence"/>
</dbReference>
<feature type="transmembrane region" description="Helical" evidence="8">
    <location>
        <begin position="471"/>
        <end position="490"/>
    </location>
</feature>
<keyword evidence="6 8" id="KW-0472">Membrane</keyword>
<evidence type="ECO:0000256" key="1">
    <source>
        <dbReference type="ARBA" id="ARBA00004651"/>
    </source>
</evidence>
<evidence type="ECO:0000256" key="3">
    <source>
        <dbReference type="ARBA" id="ARBA00022475"/>
    </source>
</evidence>
<dbReference type="GO" id="GO:0008137">
    <property type="term" value="F:NADH dehydrogenase (ubiquinone) activity"/>
    <property type="evidence" value="ECO:0007669"/>
    <property type="project" value="InterPro"/>
</dbReference>
<keyword evidence="4 7" id="KW-0812">Transmembrane</keyword>
<feature type="transmembrane region" description="Helical" evidence="8">
    <location>
        <begin position="389"/>
        <end position="409"/>
    </location>
</feature>
<feature type="transmembrane region" description="Helical" evidence="8">
    <location>
        <begin position="346"/>
        <end position="369"/>
    </location>
</feature>
<organism evidence="10 11">
    <name type="scientific">Marinilabilia rubra</name>
    <dbReference type="NCBI Taxonomy" id="2162893"/>
    <lineage>
        <taxon>Bacteria</taxon>
        <taxon>Pseudomonadati</taxon>
        <taxon>Bacteroidota</taxon>
        <taxon>Bacteroidia</taxon>
        <taxon>Marinilabiliales</taxon>
        <taxon>Marinilabiliaceae</taxon>
        <taxon>Marinilabilia</taxon>
    </lineage>
</organism>
<feature type="transmembrane region" description="Helical" evidence="8">
    <location>
        <begin position="226"/>
        <end position="246"/>
    </location>
</feature>
<feature type="transmembrane region" description="Helical" evidence="8">
    <location>
        <begin position="147"/>
        <end position="169"/>
    </location>
</feature>
<feature type="transmembrane region" description="Helical" evidence="8">
    <location>
        <begin position="567"/>
        <end position="585"/>
    </location>
</feature>
<protein>
    <submittedName>
        <fullName evidence="10">NADH-ubiquinone oxidoreductase</fullName>
    </submittedName>
</protein>
<dbReference type="GO" id="GO:0005886">
    <property type="term" value="C:plasma membrane"/>
    <property type="evidence" value="ECO:0007669"/>
    <property type="project" value="UniProtKB-SubCell"/>
</dbReference>
<reference evidence="10 11" key="1">
    <citation type="submission" date="2018-05" db="EMBL/GenBank/DDBJ databases">
        <title>Marinilabilia rubrum sp. nov., isolated from saltern sediment.</title>
        <authorList>
            <person name="Zhang R."/>
        </authorList>
    </citation>
    <scope>NUCLEOTIDE SEQUENCE [LARGE SCALE GENOMIC DNA]</scope>
    <source>
        <strain evidence="10 11">WTE16</strain>
    </source>
</reference>
<name>A0A2U2B955_9BACT</name>
<dbReference type="OrthoDB" id="9811718at2"/>
<evidence type="ECO:0000256" key="7">
    <source>
        <dbReference type="RuleBase" id="RU000320"/>
    </source>
</evidence>
<evidence type="ECO:0000256" key="8">
    <source>
        <dbReference type="SAM" id="Phobius"/>
    </source>
</evidence>
<dbReference type="InterPro" id="IPR003918">
    <property type="entry name" value="NADH_UbQ_OxRdtase"/>
</dbReference>
<gene>
    <name evidence="10" type="ORF">DDZ16_09010</name>
</gene>
<evidence type="ECO:0000256" key="6">
    <source>
        <dbReference type="ARBA" id="ARBA00023136"/>
    </source>
</evidence>
<keyword evidence="3" id="KW-1003">Cell membrane</keyword>
<feature type="transmembrane region" description="Helical" evidence="8">
    <location>
        <begin position="192"/>
        <end position="214"/>
    </location>
</feature>
<feature type="transmembrane region" description="Helical" evidence="8">
    <location>
        <begin position="311"/>
        <end position="334"/>
    </location>
</feature>
<comment type="subcellular location">
    <subcellularLocation>
        <location evidence="1">Cell membrane</location>
        <topology evidence="1">Multi-pass membrane protein</topology>
    </subcellularLocation>
    <subcellularLocation>
        <location evidence="7">Membrane</location>
        <topology evidence="7">Multi-pass membrane protein</topology>
    </subcellularLocation>
</comment>
<comment type="similarity">
    <text evidence="2">Belongs to the CPA3 antiporters (TC 2.A.63) subunit D family.</text>
</comment>
<dbReference type="InterPro" id="IPR050586">
    <property type="entry name" value="CPA3_Na-H_Antiporter_D"/>
</dbReference>
<feature type="domain" description="NADH:quinone oxidoreductase/Mrp antiporter transmembrane" evidence="9">
    <location>
        <begin position="114"/>
        <end position="334"/>
    </location>
</feature>
<keyword evidence="5 8" id="KW-1133">Transmembrane helix</keyword>
<dbReference type="PANTHER" id="PTHR42703">
    <property type="entry name" value="NADH DEHYDROGENASE"/>
    <property type="match status" value="1"/>
</dbReference>
<dbReference type="RefSeq" id="WP_109264122.1">
    <property type="nucleotide sequence ID" value="NZ_QEWP01000006.1"/>
</dbReference>